<evidence type="ECO:0000259" key="10">
    <source>
        <dbReference type="PROSITE" id="PS51032"/>
    </source>
</evidence>
<accession>A0ABD1L5L1</accession>
<dbReference type="InterPro" id="IPR016177">
    <property type="entry name" value="DNA-bd_dom_sf"/>
</dbReference>
<protein>
    <recommendedName>
        <fullName evidence="10">AP2/ERF domain-containing protein</fullName>
    </recommendedName>
</protein>
<evidence type="ECO:0000256" key="8">
    <source>
        <dbReference type="ARBA" id="ARBA00024343"/>
    </source>
</evidence>
<dbReference type="PANTHER" id="PTHR31241:SF62">
    <property type="entry name" value="DEHYDRATION-RESPONSIVE ELEMENT-BINDING PROTEIN 2D"/>
    <property type="match status" value="1"/>
</dbReference>
<dbReference type="FunFam" id="3.30.730.10:FF:000001">
    <property type="entry name" value="Ethylene-responsive transcription factor 2"/>
    <property type="match status" value="1"/>
</dbReference>
<reference evidence="11 12" key="1">
    <citation type="submission" date="2024-08" db="EMBL/GenBank/DDBJ databases">
        <title>Insights into the chromosomal genome structure of Flemingia macrophylla.</title>
        <authorList>
            <person name="Ding Y."/>
            <person name="Zhao Y."/>
            <person name="Bi W."/>
            <person name="Wu M."/>
            <person name="Zhao G."/>
            <person name="Gong Y."/>
            <person name="Li W."/>
            <person name="Zhang P."/>
        </authorList>
    </citation>
    <scope>NUCLEOTIDE SEQUENCE [LARGE SCALE GENOMIC DNA]</scope>
    <source>
        <strain evidence="11">DYQJB</strain>
        <tissue evidence="11">Leaf</tissue>
    </source>
</reference>
<evidence type="ECO:0000256" key="1">
    <source>
        <dbReference type="ARBA" id="ARBA00004123"/>
    </source>
</evidence>
<dbReference type="SUPFAM" id="SSF54171">
    <property type="entry name" value="DNA-binding domain"/>
    <property type="match status" value="1"/>
</dbReference>
<proteinExistence type="inferred from homology"/>
<keyword evidence="7" id="KW-0539">Nucleus</keyword>
<evidence type="ECO:0000256" key="2">
    <source>
        <dbReference type="ARBA" id="ARBA00023015"/>
    </source>
</evidence>
<organism evidence="11 12">
    <name type="scientific">Flemingia macrophylla</name>
    <dbReference type="NCBI Taxonomy" id="520843"/>
    <lineage>
        <taxon>Eukaryota</taxon>
        <taxon>Viridiplantae</taxon>
        <taxon>Streptophyta</taxon>
        <taxon>Embryophyta</taxon>
        <taxon>Tracheophyta</taxon>
        <taxon>Spermatophyta</taxon>
        <taxon>Magnoliopsida</taxon>
        <taxon>eudicotyledons</taxon>
        <taxon>Gunneridae</taxon>
        <taxon>Pentapetalae</taxon>
        <taxon>rosids</taxon>
        <taxon>fabids</taxon>
        <taxon>Fabales</taxon>
        <taxon>Fabaceae</taxon>
        <taxon>Papilionoideae</taxon>
        <taxon>50 kb inversion clade</taxon>
        <taxon>NPAAA clade</taxon>
        <taxon>indigoferoid/millettioid clade</taxon>
        <taxon>Phaseoleae</taxon>
        <taxon>Flemingia</taxon>
    </lineage>
</organism>
<evidence type="ECO:0000256" key="9">
    <source>
        <dbReference type="SAM" id="MobiDB-lite"/>
    </source>
</evidence>
<dbReference type="CDD" id="cd00018">
    <property type="entry name" value="AP2"/>
    <property type="match status" value="1"/>
</dbReference>
<feature type="region of interest" description="Disordered" evidence="9">
    <location>
        <begin position="97"/>
        <end position="116"/>
    </location>
</feature>
<comment type="subcellular location">
    <subcellularLocation>
        <location evidence="1">Nucleus</location>
    </subcellularLocation>
</comment>
<dbReference type="PRINTS" id="PR00367">
    <property type="entry name" value="ETHRSPELEMNT"/>
</dbReference>
<gene>
    <name evidence="11" type="ORF">Fmac_032680</name>
</gene>
<evidence type="ECO:0000256" key="4">
    <source>
        <dbReference type="ARBA" id="ARBA00023125"/>
    </source>
</evidence>
<evidence type="ECO:0000313" key="12">
    <source>
        <dbReference type="Proteomes" id="UP001603857"/>
    </source>
</evidence>
<feature type="domain" description="AP2/ERF" evidence="10">
    <location>
        <begin position="39"/>
        <end position="96"/>
    </location>
</feature>
<keyword evidence="12" id="KW-1185">Reference proteome</keyword>
<dbReference type="Gene3D" id="3.30.730.10">
    <property type="entry name" value="AP2/ERF domain"/>
    <property type="match status" value="1"/>
</dbReference>
<comment type="caution">
    <text evidence="11">The sequence shown here is derived from an EMBL/GenBank/DDBJ whole genome shotgun (WGS) entry which is preliminary data.</text>
</comment>
<dbReference type="Proteomes" id="UP001603857">
    <property type="component" value="Unassembled WGS sequence"/>
</dbReference>
<dbReference type="PANTHER" id="PTHR31241">
    <property type="entry name" value="DEHYDRATION-RESPONSIVE ELEMENT-BINDING PROTEIN 2C"/>
    <property type="match status" value="1"/>
</dbReference>
<evidence type="ECO:0000256" key="7">
    <source>
        <dbReference type="ARBA" id="ARBA00023242"/>
    </source>
</evidence>
<dbReference type="InterPro" id="IPR001471">
    <property type="entry name" value="AP2/ERF_dom"/>
</dbReference>
<evidence type="ECO:0000313" key="11">
    <source>
        <dbReference type="EMBL" id="KAL2318804.1"/>
    </source>
</evidence>
<dbReference type="InterPro" id="IPR036955">
    <property type="entry name" value="AP2/ERF_dom_sf"/>
</dbReference>
<dbReference type="GO" id="GO:0005634">
    <property type="term" value="C:nucleus"/>
    <property type="evidence" value="ECO:0007669"/>
    <property type="project" value="UniProtKB-SubCell"/>
</dbReference>
<sequence length="356" mass="38802">MKKPNMGNGEKKPVKKTAQASSRKGCMRGKGGPENATCTFKGVRQRTWGKWVAEIREPNRGARLWLGTFETSRDAALAYDTAARKLYGSDAKLNLPEVSQCPESNPPPSPQIPPQPQIHPNNFGVATAVTFSDLTNYIVSPNPVLSMASHKVGNVPVYTSDPIVSLPFETTNNNLSLPYETIINDVSLPYGTNNNTVSLPYGTSNDTVSLPYGTNNNTVSLPYGTNTNSVSLPYGNNTNHVSLPFGTPNDHLSVPFGTSNNFVSFPYDLNNNVSPPFGTNITVPQQMENNAYNAYAFWGTMNQSVSLLDESVWNDDAMTFDFPFLEDGEIFGAGNLPDVGGWDNHDNQQAPPSWNI</sequence>
<dbReference type="PROSITE" id="PS51032">
    <property type="entry name" value="AP2_ERF"/>
    <property type="match status" value="1"/>
</dbReference>
<comment type="similarity">
    <text evidence="8">Belongs to the AP2/ERF transcription factor family. ERF subfamily.</text>
</comment>
<keyword evidence="2" id="KW-0805">Transcription regulation</keyword>
<evidence type="ECO:0000256" key="6">
    <source>
        <dbReference type="ARBA" id="ARBA00023163"/>
    </source>
</evidence>
<keyword evidence="4" id="KW-0238">DNA-binding</keyword>
<feature type="compositionally biased region" description="Pro residues" evidence="9">
    <location>
        <begin position="104"/>
        <end position="116"/>
    </location>
</feature>
<dbReference type="AlphaFoldDB" id="A0ABD1L5L1"/>
<keyword evidence="5" id="KW-0010">Activator</keyword>
<keyword evidence="6" id="KW-0804">Transcription</keyword>
<evidence type="ECO:0000256" key="3">
    <source>
        <dbReference type="ARBA" id="ARBA00023016"/>
    </source>
</evidence>
<evidence type="ECO:0000256" key="5">
    <source>
        <dbReference type="ARBA" id="ARBA00023159"/>
    </source>
</evidence>
<keyword evidence="3" id="KW-0346">Stress response</keyword>
<dbReference type="SMART" id="SM00380">
    <property type="entry name" value="AP2"/>
    <property type="match status" value="1"/>
</dbReference>
<dbReference type="EMBL" id="JBGMDY010000011">
    <property type="protein sequence ID" value="KAL2318804.1"/>
    <property type="molecule type" value="Genomic_DNA"/>
</dbReference>
<dbReference type="Pfam" id="PF00847">
    <property type="entry name" value="AP2"/>
    <property type="match status" value="1"/>
</dbReference>
<name>A0ABD1L5L1_9FABA</name>
<feature type="region of interest" description="Disordered" evidence="9">
    <location>
        <begin position="1"/>
        <end position="35"/>
    </location>
</feature>
<dbReference type="GO" id="GO:0003677">
    <property type="term" value="F:DNA binding"/>
    <property type="evidence" value="ECO:0007669"/>
    <property type="project" value="UniProtKB-KW"/>
</dbReference>